<dbReference type="STRING" id="1802435.A2114_00640"/>
<dbReference type="PANTHER" id="PTHR34701:SF1">
    <property type="entry name" value="TRANSCRIPTIONAL REGULATOR MRAZ"/>
    <property type="match status" value="1"/>
</dbReference>
<evidence type="ECO:0000256" key="5">
    <source>
        <dbReference type="ARBA" id="ARBA00023125"/>
    </source>
</evidence>
<evidence type="ECO:0000259" key="8">
    <source>
        <dbReference type="PROSITE" id="PS51740"/>
    </source>
</evidence>
<keyword evidence="4 7" id="KW-0805">Transcription regulation</keyword>
<protein>
    <recommendedName>
        <fullName evidence="1 7">Transcriptional regulator MraZ</fullName>
    </recommendedName>
</protein>
<sequence>MLIGEFRHSIDDKKRVAVPRAFRQELGKKVVVTRGLDNCLFLYPKAEWQKMSEKLAALPMGQANSRGFSRFVFGGASEAEIDSLGRVLIPDFLKKFAGLATKVVLAGVNNRVEIWDEHRWDEHTKAIEREADRLAEKLGEIGIF</sequence>
<dbReference type="AlphaFoldDB" id="A0A1G2Q855"/>
<comment type="subunit">
    <text evidence="7">Forms oligomers.</text>
</comment>
<evidence type="ECO:0000256" key="3">
    <source>
        <dbReference type="ARBA" id="ARBA00022737"/>
    </source>
</evidence>
<dbReference type="PROSITE" id="PS51740">
    <property type="entry name" value="SPOVT_ABRB"/>
    <property type="match status" value="2"/>
</dbReference>
<dbReference type="InterPro" id="IPR038619">
    <property type="entry name" value="MraZ_sf"/>
</dbReference>
<comment type="caution">
    <text evidence="9">The sequence shown here is derived from an EMBL/GenBank/DDBJ whole genome shotgun (WGS) entry which is preliminary data.</text>
</comment>
<dbReference type="GO" id="GO:0051301">
    <property type="term" value="P:cell division"/>
    <property type="evidence" value="ECO:0007669"/>
    <property type="project" value="UniProtKB-KW"/>
</dbReference>
<dbReference type="CDD" id="cd16321">
    <property type="entry name" value="MraZ_C"/>
    <property type="match status" value="1"/>
</dbReference>
<evidence type="ECO:0000256" key="2">
    <source>
        <dbReference type="ARBA" id="ARBA00022490"/>
    </source>
</evidence>
<evidence type="ECO:0000313" key="10">
    <source>
        <dbReference type="Proteomes" id="UP000176494"/>
    </source>
</evidence>
<reference evidence="9 10" key="1">
    <citation type="journal article" date="2016" name="Nat. Commun.">
        <title>Thousands of microbial genomes shed light on interconnected biogeochemical processes in an aquifer system.</title>
        <authorList>
            <person name="Anantharaman K."/>
            <person name="Brown C.T."/>
            <person name="Hug L.A."/>
            <person name="Sharon I."/>
            <person name="Castelle C.J."/>
            <person name="Probst A.J."/>
            <person name="Thomas B.C."/>
            <person name="Singh A."/>
            <person name="Wilkins M.J."/>
            <person name="Karaoz U."/>
            <person name="Brodie E.L."/>
            <person name="Williams K.H."/>
            <person name="Hubbard S.S."/>
            <person name="Banfield J.F."/>
        </authorList>
    </citation>
    <scope>NUCLEOTIDE SEQUENCE [LARGE SCALE GENOMIC DNA]</scope>
</reference>
<dbReference type="EMBL" id="MHTG01000033">
    <property type="protein sequence ID" value="OHA56733.1"/>
    <property type="molecule type" value="Genomic_DNA"/>
</dbReference>
<evidence type="ECO:0000256" key="1">
    <source>
        <dbReference type="ARBA" id="ARBA00013860"/>
    </source>
</evidence>
<dbReference type="GO" id="GO:0000976">
    <property type="term" value="F:transcription cis-regulatory region binding"/>
    <property type="evidence" value="ECO:0007669"/>
    <property type="project" value="TreeGrafter"/>
</dbReference>
<dbReference type="InterPro" id="IPR003444">
    <property type="entry name" value="MraZ"/>
</dbReference>
<keyword evidence="2 7" id="KW-0963">Cytoplasm</keyword>
<feature type="domain" description="SpoVT-AbrB" evidence="8">
    <location>
        <begin position="76"/>
        <end position="119"/>
    </location>
</feature>
<dbReference type="CDD" id="cd16320">
    <property type="entry name" value="MraZ_N"/>
    <property type="match status" value="1"/>
</dbReference>
<name>A0A1G2Q855_9BACT</name>
<dbReference type="GO" id="GO:0003700">
    <property type="term" value="F:DNA-binding transcription factor activity"/>
    <property type="evidence" value="ECO:0007669"/>
    <property type="project" value="UniProtKB-UniRule"/>
</dbReference>
<dbReference type="Proteomes" id="UP000176494">
    <property type="component" value="Unassembled WGS sequence"/>
</dbReference>
<evidence type="ECO:0000256" key="4">
    <source>
        <dbReference type="ARBA" id="ARBA00023015"/>
    </source>
</evidence>
<dbReference type="InterPro" id="IPR035642">
    <property type="entry name" value="MraZ_N"/>
</dbReference>
<accession>A0A1G2Q855</accession>
<dbReference type="HAMAP" id="MF_01008">
    <property type="entry name" value="MraZ"/>
    <property type="match status" value="1"/>
</dbReference>
<dbReference type="NCBIfam" id="TIGR00242">
    <property type="entry name" value="division/cell wall cluster transcriptional repressor MraZ"/>
    <property type="match status" value="1"/>
</dbReference>
<evidence type="ECO:0000313" key="9">
    <source>
        <dbReference type="EMBL" id="OHA56733.1"/>
    </source>
</evidence>
<evidence type="ECO:0000256" key="7">
    <source>
        <dbReference type="HAMAP-Rule" id="MF_01008"/>
    </source>
</evidence>
<evidence type="ECO:0000256" key="6">
    <source>
        <dbReference type="ARBA" id="ARBA00023163"/>
    </source>
</evidence>
<keyword evidence="3" id="KW-0677">Repeat</keyword>
<dbReference type="InterPro" id="IPR007159">
    <property type="entry name" value="SpoVT-AbrB_dom"/>
</dbReference>
<dbReference type="Gene3D" id="3.40.1550.20">
    <property type="entry name" value="Transcriptional regulator MraZ domain"/>
    <property type="match status" value="1"/>
</dbReference>
<dbReference type="InterPro" id="IPR037914">
    <property type="entry name" value="SpoVT-AbrB_sf"/>
</dbReference>
<gene>
    <name evidence="7" type="primary">mraZ</name>
    <name evidence="9" type="ORF">A2114_00640</name>
</gene>
<keyword evidence="6 7" id="KW-0804">Transcription</keyword>
<comment type="subcellular location">
    <subcellularLocation>
        <location evidence="7">Cytoplasm</location>
        <location evidence="7">Nucleoid</location>
    </subcellularLocation>
</comment>
<keyword evidence="9" id="KW-0132">Cell division</keyword>
<dbReference type="GO" id="GO:2000143">
    <property type="term" value="P:negative regulation of DNA-templated transcription initiation"/>
    <property type="evidence" value="ECO:0007669"/>
    <property type="project" value="TreeGrafter"/>
</dbReference>
<dbReference type="GO" id="GO:0009295">
    <property type="term" value="C:nucleoid"/>
    <property type="evidence" value="ECO:0007669"/>
    <property type="project" value="UniProtKB-SubCell"/>
</dbReference>
<keyword evidence="5 7" id="KW-0238">DNA-binding</keyword>
<dbReference type="GO" id="GO:0005737">
    <property type="term" value="C:cytoplasm"/>
    <property type="evidence" value="ECO:0007669"/>
    <property type="project" value="UniProtKB-UniRule"/>
</dbReference>
<dbReference type="InterPro" id="IPR035644">
    <property type="entry name" value="MraZ_C"/>
</dbReference>
<dbReference type="Pfam" id="PF02381">
    <property type="entry name" value="MraZ"/>
    <property type="match status" value="2"/>
</dbReference>
<keyword evidence="9" id="KW-0131">Cell cycle</keyword>
<dbReference type="SUPFAM" id="SSF89447">
    <property type="entry name" value="AbrB/MazE/MraZ-like"/>
    <property type="match status" value="1"/>
</dbReference>
<dbReference type="InterPro" id="IPR020603">
    <property type="entry name" value="MraZ_dom"/>
</dbReference>
<dbReference type="PANTHER" id="PTHR34701">
    <property type="entry name" value="TRANSCRIPTIONAL REGULATOR MRAZ"/>
    <property type="match status" value="1"/>
</dbReference>
<feature type="domain" description="SpoVT-AbrB" evidence="8">
    <location>
        <begin position="5"/>
        <end position="47"/>
    </location>
</feature>
<comment type="similarity">
    <text evidence="7">Belongs to the MraZ family.</text>
</comment>
<proteinExistence type="inferred from homology"/>
<organism evidence="9 10">
    <name type="scientific">Candidatus Vogelbacteria bacterium GWA1_51_14</name>
    <dbReference type="NCBI Taxonomy" id="1802435"/>
    <lineage>
        <taxon>Bacteria</taxon>
        <taxon>Candidatus Vogeliibacteriota</taxon>
    </lineage>
</organism>